<name>A0A5B9FUW2_9FLAO</name>
<evidence type="ECO:0000313" key="2">
    <source>
        <dbReference type="EMBL" id="QEE49906.1"/>
    </source>
</evidence>
<feature type="transmembrane region" description="Helical" evidence="1">
    <location>
        <begin position="12"/>
        <end position="33"/>
    </location>
</feature>
<feature type="transmembrane region" description="Helical" evidence="1">
    <location>
        <begin position="88"/>
        <end position="105"/>
    </location>
</feature>
<dbReference type="EMBL" id="CP042831">
    <property type="protein sequence ID" value="QEE49906.1"/>
    <property type="molecule type" value="Genomic_DNA"/>
</dbReference>
<accession>A0A5B9FUW2</accession>
<dbReference type="KEGG" id="fak:FUA48_10040"/>
<keyword evidence="1" id="KW-0472">Membrane</keyword>
<reference evidence="2 3" key="1">
    <citation type="submission" date="2019-08" db="EMBL/GenBank/DDBJ databases">
        <title>Flavobacterium alkalisoli sp. nov., isolated from rhizosphere soil of Suaeda salsa.</title>
        <authorList>
            <person name="Sun J.-Q."/>
            <person name="Xu L."/>
        </authorList>
    </citation>
    <scope>NUCLEOTIDE SEQUENCE [LARGE SCALE GENOMIC DNA]</scope>
    <source>
        <strain evidence="2 3">XS-5</strain>
    </source>
</reference>
<dbReference type="RefSeq" id="WP_147583407.1">
    <property type="nucleotide sequence ID" value="NZ_CP042831.1"/>
</dbReference>
<evidence type="ECO:0000256" key="1">
    <source>
        <dbReference type="SAM" id="Phobius"/>
    </source>
</evidence>
<sequence length="106" mass="12092">MIPSNIRILLQMPAGLVVLAIVMAPMSLLLDIFCFFQQINIELLDIELTTGTAYYICIMAISNGIVLIIFLTFSILYNQYRKTILKHTALLSFNIAVATFLYIYFF</sequence>
<organism evidence="2 3">
    <name type="scientific">Flavobacterium alkalisoli</name>
    <dbReference type="NCBI Taxonomy" id="2602769"/>
    <lineage>
        <taxon>Bacteria</taxon>
        <taxon>Pseudomonadati</taxon>
        <taxon>Bacteroidota</taxon>
        <taxon>Flavobacteriia</taxon>
        <taxon>Flavobacteriales</taxon>
        <taxon>Flavobacteriaceae</taxon>
        <taxon>Flavobacterium</taxon>
    </lineage>
</organism>
<keyword evidence="1" id="KW-0812">Transmembrane</keyword>
<protein>
    <submittedName>
        <fullName evidence="2">Uncharacterized protein</fullName>
    </submittedName>
</protein>
<dbReference type="AlphaFoldDB" id="A0A5B9FUW2"/>
<keyword evidence="3" id="KW-1185">Reference proteome</keyword>
<feature type="transmembrane region" description="Helical" evidence="1">
    <location>
        <begin position="53"/>
        <end position="76"/>
    </location>
</feature>
<gene>
    <name evidence="2" type="ORF">FUA48_10040</name>
</gene>
<keyword evidence="1" id="KW-1133">Transmembrane helix</keyword>
<dbReference type="Proteomes" id="UP000321222">
    <property type="component" value="Chromosome"/>
</dbReference>
<evidence type="ECO:0000313" key="3">
    <source>
        <dbReference type="Proteomes" id="UP000321222"/>
    </source>
</evidence>
<proteinExistence type="predicted"/>